<feature type="domain" description="Fibrinogen C-terminal" evidence="3">
    <location>
        <begin position="73"/>
        <end position="294"/>
    </location>
</feature>
<dbReference type="PROSITE" id="PS00514">
    <property type="entry name" value="FIBRINOGEN_C_1"/>
    <property type="match status" value="1"/>
</dbReference>
<proteinExistence type="predicted"/>
<dbReference type="Gene3D" id="3.90.215.10">
    <property type="entry name" value="Gamma Fibrinogen, chain A, domain 1"/>
    <property type="match status" value="1"/>
</dbReference>
<dbReference type="AlphaFoldDB" id="A0A182JIM6"/>
<dbReference type="VEuPathDB" id="VectorBase:AATE018770"/>
<evidence type="ECO:0000313" key="5">
    <source>
        <dbReference type="Proteomes" id="UP000075880"/>
    </source>
</evidence>
<dbReference type="OrthoDB" id="6145874at2759"/>
<organism evidence="4">
    <name type="scientific">Anopheles atroparvus</name>
    <name type="common">European mosquito</name>
    <dbReference type="NCBI Taxonomy" id="41427"/>
    <lineage>
        <taxon>Eukaryota</taxon>
        <taxon>Metazoa</taxon>
        <taxon>Ecdysozoa</taxon>
        <taxon>Arthropoda</taxon>
        <taxon>Hexapoda</taxon>
        <taxon>Insecta</taxon>
        <taxon>Pterygota</taxon>
        <taxon>Neoptera</taxon>
        <taxon>Endopterygota</taxon>
        <taxon>Diptera</taxon>
        <taxon>Nematocera</taxon>
        <taxon>Culicoidea</taxon>
        <taxon>Culicidae</taxon>
        <taxon>Anophelinae</taxon>
        <taxon>Anopheles</taxon>
    </lineage>
</organism>
<feature type="signal peptide" evidence="2">
    <location>
        <begin position="1"/>
        <end position="19"/>
    </location>
</feature>
<evidence type="ECO:0000259" key="3">
    <source>
        <dbReference type="PROSITE" id="PS51406"/>
    </source>
</evidence>
<reference evidence="4" key="2">
    <citation type="submission" date="2022-08" db="UniProtKB">
        <authorList>
            <consortium name="EnsemblMetazoa"/>
        </authorList>
    </citation>
    <scope>IDENTIFICATION</scope>
    <source>
        <strain evidence="4">EBRO</strain>
    </source>
</reference>
<dbReference type="Proteomes" id="UP000075880">
    <property type="component" value="Unassembled WGS sequence"/>
</dbReference>
<dbReference type="SUPFAM" id="SSF56496">
    <property type="entry name" value="Fibrinogen C-terminal domain-like"/>
    <property type="match status" value="1"/>
</dbReference>
<keyword evidence="5" id="KW-1185">Reference proteome</keyword>
<dbReference type="InterPro" id="IPR020837">
    <property type="entry name" value="Fibrinogen_CS"/>
</dbReference>
<dbReference type="EnsemblMetazoa" id="ENSAATROPT010561">
    <property type="protein sequence ID" value="ENSAATROPP009536"/>
    <property type="gene ID" value="ENSAATROPG008585"/>
</dbReference>
<keyword evidence="2" id="KW-0732">Signal</keyword>
<dbReference type="GO" id="GO:0005615">
    <property type="term" value="C:extracellular space"/>
    <property type="evidence" value="ECO:0007669"/>
    <property type="project" value="TreeGrafter"/>
</dbReference>
<dbReference type="EnsemblMetazoa" id="AATE018770-RA">
    <property type="protein sequence ID" value="AATE018770-PA.1"/>
    <property type="gene ID" value="AATE018770"/>
</dbReference>
<dbReference type="Pfam" id="PF00147">
    <property type="entry name" value="Fibrinogen_C"/>
    <property type="match status" value="1"/>
</dbReference>
<feature type="chain" id="PRO_5044551111" evidence="2">
    <location>
        <begin position="20"/>
        <end position="294"/>
    </location>
</feature>
<dbReference type="InterPro" id="IPR002181">
    <property type="entry name" value="Fibrinogen_a/b/g_C_dom"/>
</dbReference>
<evidence type="ECO:0000256" key="1">
    <source>
        <dbReference type="ARBA" id="ARBA00023157"/>
    </source>
</evidence>
<dbReference type="STRING" id="41427.A0A182JIM6"/>
<dbReference type="PROSITE" id="PS51406">
    <property type="entry name" value="FIBRINOGEN_C_2"/>
    <property type="match status" value="1"/>
</dbReference>
<evidence type="ECO:0000256" key="2">
    <source>
        <dbReference type="SAM" id="SignalP"/>
    </source>
</evidence>
<accession>A0A182JIM6</accession>
<dbReference type="NCBIfam" id="NF040941">
    <property type="entry name" value="GGGWT_bact"/>
    <property type="match status" value="1"/>
</dbReference>
<dbReference type="CDD" id="cd00087">
    <property type="entry name" value="FReD"/>
    <property type="match status" value="1"/>
</dbReference>
<dbReference type="InterPro" id="IPR050373">
    <property type="entry name" value="Fibrinogen_C-term_domain"/>
</dbReference>
<sequence>MWFVATLVLLVVAVREGLSTHCDFPQSLCFDSEPVLENLSNLENAIDELTTTPASFTTTAELESLVDSVTAAVQRPLSYETCRDVPAGSPSGLYLLRGEFREPQYAYCDMQYSGGGWLVFQYRFNGQTNFQLTWSLYQNGFGNLQSGEFWWGLDKLYRQTNIAPHELAIVMEDFDGAKAEARYSNFQIGDAAENYRLNVLGTFSGTSNLNGSDSLRRSQNMMFSTSDRDNDIWPGACAVTYTGAWWYSDCHDGNLNGQYLNGSTPIRAVGMTWKAFREQNYSLKTSRMMIRKKI</sequence>
<reference evidence="5" key="1">
    <citation type="submission" date="2021-09" db="EMBL/GenBank/DDBJ databases">
        <authorList>
            <consortium name="Infravec"/>
            <person name="Campbell I L."/>
            <person name="Maslen G."/>
            <person name="Yates A."/>
        </authorList>
    </citation>
    <scope>NUCLEOTIDE SEQUENCE [LARGE SCALE GENOMIC DNA]</scope>
    <source>
        <strain evidence="5">Infravec2 EBRE</strain>
    </source>
</reference>
<dbReference type="InterPro" id="IPR014716">
    <property type="entry name" value="Fibrinogen_a/b/g_C_1"/>
</dbReference>
<dbReference type="PANTHER" id="PTHR19143">
    <property type="entry name" value="FIBRINOGEN/TENASCIN/ANGIOPOEITIN"/>
    <property type="match status" value="1"/>
</dbReference>
<name>A0A182JIM6_ANOAO</name>
<protein>
    <submittedName>
        <fullName evidence="4">Fibrinogen C-terminal domain-containing protein</fullName>
    </submittedName>
</protein>
<evidence type="ECO:0000313" key="4">
    <source>
        <dbReference type="EnsemblMetazoa" id="AATE018770-PA.1"/>
    </source>
</evidence>
<dbReference type="SMART" id="SM00186">
    <property type="entry name" value="FBG"/>
    <property type="match status" value="1"/>
</dbReference>
<dbReference type="InterPro" id="IPR036056">
    <property type="entry name" value="Fibrinogen-like_C"/>
</dbReference>
<dbReference type="PANTHER" id="PTHR19143:SF327">
    <property type="entry name" value="FI21813P1-RELATED"/>
    <property type="match status" value="1"/>
</dbReference>
<keyword evidence="1" id="KW-1015">Disulfide bond</keyword>